<evidence type="ECO:0000256" key="1">
    <source>
        <dbReference type="SAM" id="MobiDB-lite"/>
    </source>
</evidence>
<proteinExistence type="predicted"/>
<organism evidence="2 3">
    <name type="scientific">Allorhizobium taibaishanense</name>
    <dbReference type="NCBI Taxonomy" id="887144"/>
    <lineage>
        <taxon>Bacteria</taxon>
        <taxon>Pseudomonadati</taxon>
        <taxon>Pseudomonadota</taxon>
        <taxon>Alphaproteobacteria</taxon>
        <taxon>Hyphomicrobiales</taxon>
        <taxon>Rhizobiaceae</taxon>
        <taxon>Rhizobium/Agrobacterium group</taxon>
        <taxon>Allorhizobium</taxon>
    </lineage>
</organism>
<protein>
    <submittedName>
        <fullName evidence="2">Uncharacterized protein</fullName>
    </submittedName>
</protein>
<dbReference type="RefSeq" id="WP_139310719.1">
    <property type="nucleotide sequence ID" value="NZ_JACIED010000001.1"/>
</dbReference>
<evidence type="ECO:0000313" key="3">
    <source>
        <dbReference type="Proteomes" id="UP000544107"/>
    </source>
</evidence>
<reference evidence="2 3" key="1">
    <citation type="submission" date="2020-08" db="EMBL/GenBank/DDBJ databases">
        <title>Genomic Encyclopedia of Type Strains, Phase IV (KMG-IV): sequencing the most valuable type-strain genomes for metagenomic binning, comparative biology and taxonomic classification.</title>
        <authorList>
            <person name="Goeker M."/>
        </authorList>
    </citation>
    <scope>NUCLEOTIDE SEQUENCE [LARGE SCALE GENOMIC DNA]</scope>
    <source>
        <strain evidence="2 3">DSM 100021</strain>
    </source>
</reference>
<dbReference type="Proteomes" id="UP000544107">
    <property type="component" value="Unassembled WGS sequence"/>
</dbReference>
<sequence length="63" mass="6293">MMINSSPETVFSTQTVPSSGPGDQSGAGADPPCEAIGGARFGFGEIAIQEISAKKSALADFGC</sequence>
<comment type="caution">
    <text evidence="2">The sequence shown here is derived from an EMBL/GenBank/DDBJ whole genome shotgun (WGS) entry which is preliminary data.</text>
</comment>
<evidence type="ECO:0000313" key="2">
    <source>
        <dbReference type="EMBL" id="MBB4006893.1"/>
    </source>
</evidence>
<name>A0A7W6HKG5_9HYPH</name>
<dbReference type="EMBL" id="JACIED010000001">
    <property type="protein sequence ID" value="MBB4006893.1"/>
    <property type="molecule type" value="Genomic_DNA"/>
</dbReference>
<dbReference type="AlphaFoldDB" id="A0A7W6HKG5"/>
<feature type="compositionally biased region" description="Polar residues" evidence="1">
    <location>
        <begin position="1"/>
        <end position="22"/>
    </location>
</feature>
<accession>A0A7W6HKG5</accession>
<gene>
    <name evidence="2" type="ORF">GGQ71_001129</name>
</gene>
<feature type="region of interest" description="Disordered" evidence="1">
    <location>
        <begin position="1"/>
        <end position="33"/>
    </location>
</feature>